<dbReference type="Proteomes" id="UP000183090">
    <property type="component" value="Unassembled WGS sequence"/>
</dbReference>
<comment type="function">
    <text evidence="2">Required for morphogenesis under gluconeogenic growth conditions.</text>
</comment>
<evidence type="ECO:0000313" key="3">
    <source>
        <dbReference type="EMBL" id="SFK83706.1"/>
    </source>
</evidence>
<name>A0AA94HGB1_9STAP</name>
<dbReference type="GO" id="GO:0008360">
    <property type="term" value="P:regulation of cell shape"/>
    <property type="evidence" value="ECO:0007669"/>
    <property type="project" value="UniProtKB-UniRule"/>
</dbReference>
<accession>A0AA94HGB1</accession>
<dbReference type="NCBIfam" id="TIGR01826">
    <property type="entry name" value="CofD_related"/>
    <property type="match status" value="1"/>
</dbReference>
<sequence length="334" mass="36678">MHRSKANLMKKIKITLVGGGTGLSVLARGLRQYPVDISAIVSVADDGGSTGIIRDQIDMPAPGDIRNVMSALSDVETKLENLFTYRFNKDALGGHALGNLMLAAMYDMTGDFAVAVEELSKILNVKGTVIPSTNISPKLAARMKDNSIIVGESYIPEVQQKIEEVYLIPNDTVATPEAIEAVEESDVVVFGPGSLYTSIIPNLIPSGMKEAIINSRGVKVYVSNIMTQVGETVDYTAADHLEAINFHMGARVMDFIILNEQNIKGRISDYYDRNGMTVVDSDARRLKKMGVEIITDYRLVHIDDQGAVRHNNKVLAEKIYDIALKEISTLQYRK</sequence>
<dbReference type="CDD" id="cd07187">
    <property type="entry name" value="YvcK_like"/>
    <property type="match status" value="1"/>
</dbReference>
<comment type="subcellular location">
    <subcellularLocation>
        <location evidence="2">Cytoplasm</location>
    </subcellularLocation>
</comment>
<dbReference type="SUPFAM" id="SSF142338">
    <property type="entry name" value="CofD-like"/>
    <property type="match status" value="1"/>
</dbReference>
<dbReference type="Pfam" id="PF01933">
    <property type="entry name" value="CofD"/>
    <property type="match status" value="1"/>
</dbReference>
<comment type="caution">
    <text evidence="3">The sequence shown here is derived from an EMBL/GenBank/DDBJ whole genome shotgun (WGS) entry which is preliminary data.</text>
</comment>
<dbReference type="PANTHER" id="PTHR30135:SF3">
    <property type="entry name" value="GLUCONEOGENESIS FACTOR-RELATED"/>
    <property type="match status" value="1"/>
</dbReference>
<dbReference type="InterPro" id="IPR038136">
    <property type="entry name" value="CofD-like_dom_sf"/>
</dbReference>
<gene>
    <name evidence="3" type="ORF">SAMN05216235_1979</name>
</gene>
<evidence type="ECO:0000256" key="1">
    <source>
        <dbReference type="ARBA" id="ARBA00022490"/>
    </source>
</evidence>
<dbReference type="GO" id="GO:0005737">
    <property type="term" value="C:cytoplasm"/>
    <property type="evidence" value="ECO:0007669"/>
    <property type="project" value="UniProtKB-SubCell"/>
</dbReference>
<protein>
    <recommendedName>
        <fullName evidence="2">Gluconeogenesis factor</fullName>
    </recommendedName>
</protein>
<comment type="similarity">
    <text evidence="2">Belongs to the gluconeogenesis factor family.</text>
</comment>
<reference evidence="3 4" key="1">
    <citation type="submission" date="2016-10" db="EMBL/GenBank/DDBJ databases">
        <authorList>
            <person name="Varghese N."/>
            <person name="Submissions S."/>
        </authorList>
    </citation>
    <scope>NUCLEOTIDE SEQUENCE [LARGE SCALE GENOMIC DNA]</scope>
    <source>
        <strain evidence="3 4">CGMCC 1.6501</strain>
    </source>
</reference>
<dbReference type="InterPro" id="IPR002882">
    <property type="entry name" value="CofD"/>
</dbReference>
<dbReference type="HAMAP" id="MF_00973">
    <property type="entry name" value="Gluconeogen_factor"/>
    <property type="match status" value="1"/>
</dbReference>
<dbReference type="Gene3D" id="3.40.50.10680">
    <property type="entry name" value="CofD-like domains"/>
    <property type="match status" value="1"/>
</dbReference>
<proteinExistence type="inferred from homology"/>
<keyword evidence="1 2" id="KW-0963">Cytoplasm</keyword>
<dbReference type="GO" id="GO:0043743">
    <property type="term" value="F:LPPG:FO 2-phospho-L-lactate transferase activity"/>
    <property type="evidence" value="ECO:0007669"/>
    <property type="project" value="InterPro"/>
</dbReference>
<dbReference type="InterPro" id="IPR010119">
    <property type="entry name" value="Gluconeogen_factor"/>
</dbReference>
<evidence type="ECO:0000313" key="4">
    <source>
        <dbReference type="Proteomes" id="UP000183090"/>
    </source>
</evidence>
<evidence type="ECO:0000256" key="2">
    <source>
        <dbReference type="HAMAP-Rule" id="MF_00973"/>
    </source>
</evidence>
<dbReference type="PANTHER" id="PTHR30135">
    <property type="entry name" value="UNCHARACTERIZED PROTEIN YVCK-RELATED"/>
    <property type="match status" value="1"/>
</dbReference>
<organism evidence="3 4">
    <name type="scientific">Salinicoccus halodurans</name>
    <dbReference type="NCBI Taxonomy" id="407035"/>
    <lineage>
        <taxon>Bacteria</taxon>
        <taxon>Bacillati</taxon>
        <taxon>Bacillota</taxon>
        <taxon>Bacilli</taxon>
        <taxon>Bacillales</taxon>
        <taxon>Staphylococcaceae</taxon>
        <taxon>Salinicoccus</taxon>
    </lineage>
</organism>
<dbReference type="AlphaFoldDB" id="A0AA94HGB1"/>
<dbReference type="EMBL" id="FOTB01000004">
    <property type="protein sequence ID" value="SFK83706.1"/>
    <property type="molecule type" value="Genomic_DNA"/>
</dbReference>